<dbReference type="AlphaFoldDB" id="A0A8X7BUH0"/>
<evidence type="ECO:0008006" key="5">
    <source>
        <dbReference type="Google" id="ProtNLM"/>
    </source>
</evidence>
<feature type="compositionally biased region" description="Basic and acidic residues" evidence="1">
    <location>
        <begin position="22"/>
        <end position="43"/>
    </location>
</feature>
<feature type="signal peptide" evidence="2">
    <location>
        <begin position="1"/>
        <end position="19"/>
    </location>
</feature>
<feature type="chain" id="PRO_5036493584" description="Secreted protein" evidence="2">
    <location>
        <begin position="20"/>
        <end position="123"/>
    </location>
</feature>
<name>A0A8X7BUH0_9ARAC</name>
<sequence>MKFFIAVLVLGAVLALCNSRRQKSDKNPGRPSHPKADGRKPCNNEKPGAQSSPDTDGRRPSNDENFPGCYITPPEKYFYSSGSPFSLTLISFWVYPLLKMFTSATSHNKCINKGLFIEVIDHL</sequence>
<keyword evidence="2" id="KW-0732">Signal</keyword>
<dbReference type="Proteomes" id="UP000886998">
    <property type="component" value="Unassembled WGS sequence"/>
</dbReference>
<gene>
    <name evidence="3" type="ORF">TNIN_157391</name>
</gene>
<reference evidence="3" key="1">
    <citation type="submission" date="2020-08" db="EMBL/GenBank/DDBJ databases">
        <title>Multicomponent nature underlies the extraordinary mechanical properties of spider dragline silk.</title>
        <authorList>
            <person name="Kono N."/>
            <person name="Nakamura H."/>
            <person name="Mori M."/>
            <person name="Yoshida Y."/>
            <person name="Ohtoshi R."/>
            <person name="Malay A.D."/>
            <person name="Moran D.A.P."/>
            <person name="Tomita M."/>
            <person name="Numata K."/>
            <person name="Arakawa K."/>
        </authorList>
    </citation>
    <scope>NUCLEOTIDE SEQUENCE</scope>
</reference>
<proteinExistence type="predicted"/>
<keyword evidence="4" id="KW-1185">Reference proteome</keyword>
<comment type="caution">
    <text evidence="3">The sequence shown here is derived from an EMBL/GenBank/DDBJ whole genome shotgun (WGS) entry which is preliminary data.</text>
</comment>
<evidence type="ECO:0000256" key="1">
    <source>
        <dbReference type="SAM" id="MobiDB-lite"/>
    </source>
</evidence>
<accession>A0A8X7BUH0</accession>
<feature type="region of interest" description="Disordered" evidence="1">
    <location>
        <begin position="20"/>
        <end position="68"/>
    </location>
</feature>
<dbReference type="EMBL" id="BMAV01004816">
    <property type="protein sequence ID" value="GFY45376.1"/>
    <property type="molecule type" value="Genomic_DNA"/>
</dbReference>
<organism evidence="3 4">
    <name type="scientific">Trichonephila inaurata madagascariensis</name>
    <dbReference type="NCBI Taxonomy" id="2747483"/>
    <lineage>
        <taxon>Eukaryota</taxon>
        <taxon>Metazoa</taxon>
        <taxon>Ecdysozoa</taxon>
        <taxon>Arthropoda</taxon>
        <taxon>Chelicerata</taxon>
        <taxon>Arachnida</taxon>
        <taxon>Araneae</taxon>
        <taxon>Araneomorphae</taxon>
        <taxon>Entelegynae</taxon>
        <taxon>Araneoidea</taxon>
        <taxon>Nephilidae</taxon>
        <taxon>Trichonephila</taxon>
        <taxon>Trichonephila inaurata</taxon>
    </lineage>
</organism>
<evidence type="ECO:0000313" key="3">
    <source>
        <dbReference type="EMBL" id="GFY45376.1"/>
    </source>
</evidence>
<protein>
    <recommendedName>
        <fullName evidence="5">Secreted protein</fullName>
    </recommendedName>
</protein>
<evidence type="ECO:0000256" key="2">
    <source>
        <dbReference type="SAM" id="SignalP"/>
    </source>
</evidence>
<evidence type="ECO:0000313" key="4">
    <source>
        <dbReference type="Proteomes" id="UP000886998"/>
    </source>
</evidence>